<dbReference type="EMBL" id="NFSB01000089">
    <property type="protein sequence ID" value="OUM24647.1"/>
    <property type="molecule type" value="Genomic_DNA"/>
</dbReference>
<sequence>MLADRRQRTYALSLNTWNQLADAVEVISEYHFTDLSVMRIQVWPFEPSLLNDFQMAVAVGLSFTPAELMADSRISLAIGELVSEWGYFTDEL</sequence>
<gene>
    <name evidence="1" type="ORF">B8W72_26115</name>
</gene>
<dbReference type="AlphaFoldDB" id="A0A1Y3KFK7"/>
<evidence type="ECO:0000313" key="1">
    <source>
        <dbReference type="EMBL" id="OUM24647.1"/>
    </source>
</evidence>
<name>A0A1Y3KFK7_PSEPU</name>
<protein>
    <submittedName>
        <fullName evidence="1">Uncharacterized protein</fullName>
    </submittedName>
</protein>
<organism evidence="1 2">
    <name type="scientific">Pseudomonas putida</name>
    <name type="common">Arthrobacter siderocapsulatus</name>
    <dbReference type="NCBI Taxonomy" id="303"/>
    <lineage>
        <taxon>Bacteria</taxon>
        <taxon>Pseudomonadati</taxon>
        <taxon>Pseudomonadota</taxon>
        <taxon>Gammaproteobacteria</taxon>
        <taxon>Pseudomonadales</taxon>
        <taxon>Pseudomonadaceae</taxon>
        <taxon>Pseudomonas</taxon>
    </lineage>
</organism>
<evidence type="ECO:0000313" key="2">
    <source>
        <dbReference type="Proteomes" id="UP000196082"/>
    </source>
</evidence>
<accession>A0A1Y3KFK7</accession>
<comment type="caution">
    <text evidence="1">The sequence shown here is derived from an EMBL/GenBank/DDBJ whole genome shotgun (WGS) entry which is preliminary data.</text>
</comment>
<reference evidence="1 2" key="1">
    <citation type="submission" date="2017-05" db="EMBL/GenBank/DDBJ databases">
        <title>Whole genome sequence of Pseudomonas putida isolate 1312 commercialized as a biostimulant.</title>
        <authorList>
            <person name="Crovadore J."/>
            <person name="Blanc P."/>
            <person name="Chablais R."/>
            <person name="Cochard B."/>
            <person name="Grizard D."/>
            <person name="Lefort F."/>
        </authorList>
    </citation>
    <scope>NUCLEOTIDE SEQUENCE [LARGE SCALE GENOMIC DNA]</scope>
    <source>
        <strain evidence="1 2">1312</strain>
    </source>
</reference>
<dbReference type="Proteomes" id="UP000196082">
    <property type="component" value="Unassembled WGS sequence"/>
</dbReference>
<proteinExistence type="predicted"/>